<dbReference type="Gene3D" id="3.10.50.40">
    <property type="match status" value="1"/>
</dbReference>
<proteinExistence type="predicted"/>
<evidence type="ECO:0000313" key="7">
    <source>
        <dbReference type="Proteomes" id="UP000728032"/>
    </source>
</evidence>
<evidence type="ECO:0000256" key="4">
    <source>
        <dbReference type="ARBA" id="ARBA00022803"/>
    </source>
</evidence>
<dbReference type="InterPro" id="IPR039663">
    <property type="entry name" value="AIP/AIPL1/TTC9"/>
</dbReference>
<comment type="subcellular location">
    <subcellularLocation>
        <location evidence="1">Cytoplasm</location>
    </subcellularLocation>
</comment>
<dbReference type="GO" id="GO:0005737">
    <property type="term" value="C:cytoplasm"/>
    <property type="evidence" value="ECO:0007669"/>
    <property type="project" value="UniProtKB-SubCell"/>
</dbReference>
<keyword evidence="7" id="KW-1185">Reference proteome</keyword>
<keyword evidence="3" id="KW-0677">Repeat</keyword>
<gene>
    <name evidence="6" type="ORF">ONB1V03_LOCUS4580</name>
</gene>
<dbReference type="OrthoDB" id="5829758at2759"/>
<dbReference type="Pfam" id="PF23322">
    <property type="entry name" value="PPIase_AIP"/>
    <property type="match status" value="1"/>
</dbReference>
<keyword evidence="4" id="KW-0802">TPR repeat</keyword>
<dbReference type="InterPro" id="IPR046357">
    <property type="entry name" value="PPIase_dom_sf"/>
</dbReference>
<dbReference type="InterPro" id="IPR056277">
    <property type="entry name" value="PPIase_AIP"/>
</dbReference>
<feature type="domain" description="AIP/AIPL N-terminal FKBP-type PPIase" evidence="5">
    <location>
        <begin position="20"/>
        <end position="164"/>
    </location>
</feature>
<dbReference type="Proteomes" id="UP000728032">
    <property type="component" value="Unassembled WGS sequence"/>
</dbReference>
<sequence length="340" mass="39096">MALNLIQSRRVLYPGSGDIRDYKDGTKVTFHFRTVKLAADGSGGDDEDQLQVIDDSRKCGKPMELIIGKKFKLILWEEWLKHMRVGEVSRLVADQRLCTDYPFVSKCYRKFSHQSNASNGSHDEEEDNIPSRRCCGMALNAGLGHQDLDELVTHPRPLQFTIELLSVESPEEYDKELWQMSESELLEAIPRYRTEGNRLYSGGQHREADQLYSKAVAIVEQLLLREKPGDEDYHRLELLKVPLLSNLCQCRLLTEDYYPVIDFAGQVLAIDPNNSKALYRKARAEGKVWNLVDSRRDYHRVLELEPSLEKTVRKELAALDVLEKERDVKDSKLLKGKLFS</sequence>
<name>A0A7R9LM68_9ACAR</name>
<keyword evidence="2" id="KW-0963">Cytoplasm</keyword>
<dbReference type="AlphaFoldDB" id="A0A7R9LM68"/>
<evidence type="ECO:0000256" key="3">
    <source>
        <dbReference type="ARBA" id="ARBA00022737"/>
    </source>
</evidence>
<accession>A0A7R9LM68</accession>
<dbReference type="EMBL" id="OC916434">
    <property type="protein sequence ID" value="CAD7644269.1"/>
    <property type="molecule type" value="Genomic_DNA"/>
</dbReference>
<dbReference type="EMBL" id="CAJPVJ010001609">
    <property type="protein sequence ID" value="CAG2165034.1"/>
    <property type="molecule type" value="Genomic_DNA"/>
</dbReference>
<evidence type="ECO:0000259" key="5">
    <source>
        <dbReference type="Pfam" id="PF23322"/>
    </source>
</evidence>
<dbReference type="InterPro" id="IPR011990">
    <property type="entry name" value="TPR-like_helical_dom_sf"/>
</dbReference>
<dbReference type="PANTHER" id="PTHR11242:SF0">
    <property type="entry name" value="TPR_REGION DOMAIN-CONTAINING PROTEIN"/>
    <property type="match status" value="1"/>
</dbReference>
<dbReference type="SUPFAM" id="SSF48452">
    <property type="entry name" value="TPR-like"/>
    <property type="match status" value="1"/>
</dbReference>
<protein>
    <recommendedName>
        <fullName evidence="5">AIP/AIPL N-terminal FKBP-type PPIase domain-containing protein</fullName>
    </recommendedName>
</protein>
<organism evidence="6">
    <name type="scientific">Oppiella nova</name>
    <dbReference type="NCBI Taxonomy" id="334625"/>
    <lineage>
        <taxon>Eukaryota</taxon>
        <taxon>Metazoa</taxon>
        <taxon>Ecdysozoa</taxon>
        <taxon>Arthropoda</taxon>
        <taxon>Chelicerata</taxon>
        <taxon>Arachnida</taxon>
        <taxon>Acari</taxon>
        <taxon>Acariformes</taxon>
        <taxon>Sarcoptiformes</taxon>
        <taxon>Oribatida</taxon>
        <taxon>Brachypylina</taxon>
        <taxon>Oppioidea</taxon>
        <taxon>Oppiidae</taxon>
        <taxon>Oppiella</taxon>
    </lineage>
</organism>
<evidence type="ECO:0000256" key="1">
    <source>
        <dbReference type="ARBA" id="ARBA00004496"/>
    </source>
</evidence>
<evidence type="ECO:0000313" key="6">
    <source>
        <dbReference type="EMBL" id="CAD7644269.1"/>
    </source>
</evidence>
<dbReference type="GO" id="GO:0003755">
    <property type="term" value="F:peptidyl-prolyl cis-trans isomerase activity"/>
    <property type="evidence" value="ECO:0007669"/>
    <property type="project" value="InterPro"/>
</dbReference>
<dbReference type="PANTHER" id="PTHR11242">
    <property type="entry name" value="ARYL HYDROCARBON RECEPTOR INTERACTING PROTEIN RELATED"/>
    <property type="match status" value="1"/>
</dbReference>
<dbReference type="SUPFAM" id="SSF54534">
    <property type="entry name" value="FKBP-like"/>
    <property type="match status" value="1"/>
</dbReference>
<reference evidence="6" key="1">
    <citation type="submission" date="2020-11" db="EMBL/GenBank/DDBJ databases">
        <authorList>
            <person name="Tran Van P."/>
        </authorList>
    </citation>
    <scope>NUCLEOTIDE SEQUENCE</scope>
</reference>
<evidence type="ECO:0000256" key="2">
    <source>
        <dbReference type="ARBA" id="ARBA00022490"/>
    </source>
</evidence>
<dbReference type="Gene3D" id="1.25.40.10">
    <property type="entry name" value="Tetratricopeptide repeat domain"/>
    <property type="match status" value="1"/>
</dbReference>